<evidence type="ECO:0000313" key="3">
    <source>
        <dbReference type="EMBL" id="KAF5852216.1"/>
    </source>
</evidence>
<proteinExistence type="predicted"/>
<dbReference type="PANTHER" id="PTHR43096">
    <property type="entry name" value="DNAJ HOMOLOG 1, MITOCHONDRIAL-RELATED"/>
    <property type="match status" value="1"/>
</dbReference>
<feature type="region of interest" description="Disordered" evidence="1">
    <location>
        <begin position="74"/>
        <end position="99"/>
    </location>
</feature>
<organism evidence="3 4">
    <name type="scientific">Cochliobolus sativus</name>
    <name type="common">Common root rot and spot blotch fungus</name>
    <name type="synonym">Bipolaris sorokiniana</name>
    <dbReference type="NCBI Taxonomy" id="45130"/>
    <lineage>
        <taxon>Eukaryota</taxon>
        <taxon>Fungi</taxon>
        <taxon>Dikarya</taxon>
        <taxon>Ascomycota</taxon>
        <taxon>Pezizomycotina</taxon>
        <taxon>Dothideomycetes</taxon>
        <taxon>Pleosporomycetidae</taxon>
        <taxon>Pleosporales</taxon>
        <taxon>Pleosporineae</taxon>
        <taxon>Pleosporaceae</taxon>
        <taxon>Bipolaris</taxon>
    </lineage>
</organism>
<dbReference type="PRINTS" id="PR00625">
    <property type="entry name" value="JDOMAIN"/>
</dbReference>
<dbReference type="AlphaFoldDB" id="A0A8H5ZN83"/>
<feature type="domain" description="J" evidence="2">
    <location>
        <begin position="9"/>
        <end position="73"/>
    </location>
</feature>
<evidence type="ECO:0000259" key="2">
    <source>
        <dbReference type="PROSITE" id="PS50076"/>
    </source>
</evidence>
<dbReference type="GO" id="GO:0005737">
    <property type="term" value="C:cytoplasm"/>
    <property type="evidence" value="ECO:0007669"/>
    <property type="project" value="TreeGrafter"/>
</dbReference>
<dbReference type="Proteomes" id="UP000624244">
    <property type="component" value="Unassembled WGS sequence"/>
</dbReference>
<dbReference type="InterPro" id="IPR001623">
    <property type="entry name" value="DnaJ_domain"/>
</dbReference>
<dbReference type="GO" id="GO:0051082">
    <property type="term" value="F:unfolded protein binding"/>
    <property type="evidence" value="ECO:0007669"/>
    <property type="project" value="TreeGrafter"/>
</dbReference>
<sequence>MVCSPITEDYYMILEVEQNASPQSIVSSYRRLALKLHPDRNAKHDATEAFQRLGRAYETLKDETKRRAYNLIYPSIRQSHPPPQRTQTPHPTTASTPQAGTLSEAAQIAVIQKLKQERSERWREKKNTFNSLILDLREHIGKLEQEIKNLDSISAAEAAADARKNSWATWFLSPIYKKVEDSEEEKERKDRKRQERRIEKDMKERRLEFYSADLKMQEKLFRNAKEELDAANRCDDVKIQAIQARVMARERQERERQEKERLKKERQRLERERLEKERQRLERERQERERQQEIEDLWKKQQKERQDKMTEALRKQQKEKLSAEKKQKKAREARNHYAYPNTSERNTGQAYTSICQHHGWWPKVQGRRNCPNCDQNWTYLLECPGCEMKRCPKCQAAIRRARMNRKAPPPARTPSPDFGYDYSW</sequence>
<dbReference type="PROSITE" id="PS00636">
    <property type="entry name" value="DNAJ_1"/>
    <property type="match status" value="1"/>
</dbReference>
<dbReference type="Gene3D" id="1.10.287.110">
    <property type="entry name" value="DnaJ domain"/>
    <property type="match status" value="1"/>
</dbReference>
<dbReference type="SUPFAM" id="SSF46565">
    <property type="entry name" value="Chaperone J-domain"/>
    <property type="match status" value="1"/>
</dbReference>
<dbReference type="CDD" id="cd06257">
    <property type="entry name" value="DnaJ"/>
    <property type="match status" value="1"/>
</dbReference>
<dbReference type="InterPro" id="IPR018253">
    <property type="entry name" value="DnaJ_domain_CS"/>
</dbReference>
<dbReference type="InterPro" id="IPR036869">
    <property type="entry name" value="J_dom_sf"/>
</dbReference>
<name>A0A8H5ZN83_COCSA</name>
<reference evidence="3" key="1">
    <citation type="submission" date="2019-11" db="EMBL/GenBank/DDBJ databases">
        <title>Bipolaris sorokiniana Genome sequencing.</title>
        <authorList>
            <person name="Wang H."/>
        </authorList>
    </citation>
    <scope>NUCLEOTIDE SEQUENCE</scope>
</reference>
<dbReference type="PROSITE" id="PS50076">
    <property type="entry name" value="DNAJ_2"/>
    <property type="match status" value="1"/>
</dbReference>
<gene>
    <name evidence="3" type="ORF">GGP41_001025</name>
</gene>
<dbReference type="Pfam" id="PF00226">
    <property type="entry name" value="DnaJ"/>
    <property type="match status" value="1"/>
</dbReference>
<accession>A0A8H5ZN83</accession>
<evidence type="ECO:0000256" key="1">
    <source>
        <dbReference type="SAM" id="MobiDB-lite"/>
    </source>
</evidence>
<feature type="compositionally biased region" description="Basic and acidic residues" evidence="1">
    <location>
        <begin position="301"/>
        <end position="335"/>
    </location>
</feature>
<comment type="caution">
    <text evidence="3">The sequence shown here is derived from an EMBL/GenBank/DDBJ whole genome shotgun (WGS) entry which is preliminary data.</text>
</comment>
<dbReference type="EMBL" id="WNKQ01000004">
    <property type="protein sequence ID" value="KAF5852216.1"/>
    <property type="molecule type" value="Genomic_DNA"/>
</dbReference>
<feature type="region of interest" description="Disordered" evidence="1">
    <location>
        <begin position="301"/>
        <end position="345"/>
    </location>
</feature>
<protein>
    <recommendedName>
        <fullName evidence="2">J domain-containing protein</fullName>
    </recommendedName>
</protein>
<dbReference type="SMART" id="SM00271">
    <property type="entry name" value="DnaJ"/>
    <property type="match status" value="1"/>
</dbReference>
<dbReference type="GO" id="GO:0042026">
    <property type="term" value="P:protein refolding"/>
    <property type="evidence" value="ECO:0007669"/>
    <property type="project" value="TreeGrafter"/>
</dbReference>
<evidence type="ECO:0000313" key="4">
    <source>
        <dbReference type="Proteomes" id="UP000624244"/>
    </source>
</evidence>
<feature type="region of interest" description="Disordered" evidence="1">
    <location>
        <begin position="405"/>
        <end position="424"/>
    </location>
</feature>
<dbReference type="PANTHER" id="PTHR43096:SF10">
    <property type="entry name" value="CHAPERONE PROTEIN DNAJ A6, CHLOROPLASTIC"/>
    <property type="match status" value="1"/>
</dbReference>